<dbReference type="Proteomes" id="UP001212152">
    <property type="component" value="Unassembled WGS sequence"/>
</dbReference>
<feature type="region of interest" description="Disordered" evidence="13">
    <location>
        <begin position="555"/>
        <end position="595"/>
    </location>
</feature>
<sequence length="1768" mass="192534">MAADEEEAEICRVCRGPATPEQPLHYPCKCSGSMRYVHQDCLEQWLQHSRKKQCEICNYPFSFTSIYSEHAPERISIPFFLNVISRRMFSLARLYLRAFLAASIWLVGVPYITVWIWRMHFNPAVILQLIGDADAFTSLSAVFEYVMSDGDKSEGTPSNFTLLAADSSNSTAPTATNSLLSSFFTDVFEGQIIASIAVVICLAFLCLREYVVMNTPLDGQGNPVNAPDVAVAVAAEAEPAAPEPQRPDVPIFGRRDLVPLNDLDDINAAHVNLRVAEAERRPAADAERPFEDLRSLTAAAAQRRLALLNLDFEQVAPRSDDSLDRACGSAVELTPTSMGIRRRKSGGESSQNSFTGFQFLEPDTSSPDSPSLLDEDGLSESHSPKSILSRTVPLSAAILDNDDPISDEDPDSDQQLLARERKLISAAGYDELQFRRRMLAVEQGKGKGPVTNAEEENMRDIGDGTDSEPGPLNRTRSRLELAATDYDLGLKRVHSSSSSLSRSGRPSVVNTDTGAYDSSSSEMSPSSHNYQEPPGYVPTSMHVVQAQLKNRRWEKPRPVDFNLGEPRPERGDIERQNDGPLATNQVNEPAHNAPPGRPVQGNINPPAIAVAPAPQPIAPPIVPAALADADDNPGIGNNDVNAFLELVGVQGPLENLAQNVVMVLLIISVALFVGVWTPYWIGRGVTYIVRDVYAPILQWGIGWLQGLTDPVLDPLADLAFFVARLLGFGRVAKTTTDIVSKGDWSIPSNFNVSVPQNLTDKHNEALPPALAPSPEISKLSDVIPQNNTAFVVQAVQTDYSNFSISTSLSDGAKNMSETPITAPAAAGASEARKPAAHPEGAKIFGIPEKILYTAIGYFTQCFFIIDYARRTGLLQHPYAQTMKRITIKWMLYLIMAVKFSFFLTVELGVFPLFCGILIDICTLPLFGPHATMASRWAFYRAHPWTSEFLHWVAGTTFMFQFALYVSTVREIVRPGVMWFIRDPNDEQFHPMNDILERPVLTQLKKLAVGTVMYATMVIGGVGGVVGLIWCSDRYFAPAKGPSRMWPLQWDLSEPMSEFPVDLLIFHFVVPWTIAWIRPKRMLRQVVDVWFRWTAEQLRLQSFMFGGPAEMDESDDEVEIDEDEFQVPSAQTLPEQSYDPTVDEASDSNLSDFEAASSSSPARGLNTDSGNDGDDEGDASDVSVGSVVLGAAAAARAPVPPKRTRPRREFRYMRVPNNDHVEVIPGERMLIPIRDEDPVRGREGETEEEVRLNWTKVYVPANFKTRIAVLLYMQWGCGVVLVSALITFPLYVGRLFFIEATARIPRLDIAAATHARVNATAVINATTAVVNSLAANVTAAIAANTTIPADLNGGNASTVVEAAAGAANATAKAIARKIVLRADLPVHDMYSYAVGLFLLFVAIYPVVRVCTWVSTWNRGSAGSPGSRRAGGGGRRLGVNAAVQTPLVPIGAADEAVPAHPHHRPARRTPWRRLVRRGARITGRWLTVAAKVAFLGLMFGVVLPLMAGVVFDLYLIQPFKPLITVANLANQAAASGIPGAPPPRFPQHQHRRHIGIDLTNPLARTLVQALLQDWALGAVYMKIAWALIMVGPETAVQRALRELVENGLRRVRVGPVWRAFIMPASAACAALAAGPLLAGLAVQKLFVTRGKTVGAEVLRWAFPCALLMAICGVAGFLAVGAVRRWMERIREEQFLVGRRLHNLEESQSDPGAGGRSDGGDAAAVVADPVPVAPPPPPLPGPPAGLPAQDAHPALDNDVQVAAGAIDALNF</sequence>
<evidence type="ECO:0000256" key="6">
    <source>
        <dbReference type="ARBA" id="ARBA00022692"/>
    </source>
</evidence>
<feature type="transmembrane region" description="Helical" evidence="14">
    <location>
        <begin position="1614"/>
        <end position="1638"/>
    </location>
</feature>
<keyword evidence="9" id="KW-0833">Ubl conjugation pathway</keyword>
<evidence type="ECO:0000256" key="5">
    <source>
        <dbReference type="ARBA" id="ARBA00022679"/>
    </source>
</evidence>
<evidence type="ECO:0000256" key="12">
    <source>
        <dbReference type="ARBA" id="ARBA00023136"/>
    </source>
</evidence>
<evidence type="ECO:0000256" key="14">
    <source>
        <dbReference type="SAM" id="Phobius"/>
    </source>
</evidence>
<feature type="compositionally biased region" description="Polar residues" evidence="13">
    <location>
        <begin position="1127"/>
        <end position="1138"/>
    </location>
</feature>
<dbReference type="EMBL" id="JADGJQ010000061">
    <property type="protein sequence ID" value="KAJ3174716.1"/>
    <property type="molecule type" value="Genomic_DNA"/>
</dbReference>
<feature type="compositionally biased region" description="Low complexity" evidence="13">
    <location>
        <begin position="495"/>
        <end position="509"/>
    </location>
</feature>
<feature type="transmembrane region" description="Helical" evidence="14">
    <location>
        <begin position="948"/>
        <end position="967"/>
    </location>
</feature>
<dbReference type="PANTHER" id="PTHR13145">
    <property type="entry name" value="SSM4 PROTEIN"/>
    <property type="match status" value="1"/>
</dbReference>
<dbReference type="GO" id="GO:0005789">
    <property type="term" value="C:endoplasmic reticulum membrane"/>
    <property type="evidence" value="ECO:0007669"/>
    <property type="project" value="TreeGrafter"/>
</dbReference>
<gene>
    <name evidence="16" type="primary">MARCH7</name>
    <name evidence="16" type="ORF">HDU87_006965</name>
</gene>
<feature type="compositionally biased region" description="Polar residues" evidence="13">
    <location>
        <begin position="347"/>
        <end position="356"/>
    </location>
</feature>
<organism evidence="16 17">
    <name type="scientific">Geranomyces variabilis</name>
    <dbReference type="NCBI Taxonomy" id="109894"/>
    <lineage>
        <taxon>Eukaryota</taxon>
        <taxon>Fungi</taxon>
        <taxon>Fungi incertae sedis</taxon>
        <taxon>Chytridiomycota</taxon>
        <taxon>Chytridiomycota incertae sedis</taxon>
        <taxon>Chytridiomycetes</taxon>
        <taxon>Spizellomycetales</taxon>
        <taxon>Powellomycetaceae</taxon>
        <taxon>Geranomyces</taxon>
    </lineage>
</organism>
<keyword evidence="5" id="KW-0808">Transferase</keyword>
<dbReference type="CDD" id="cd16702">
    <property type="entry name" value="RING_CH-C4HC3_MARCH6"/>
    <property type="match status" value="1"/>
</dbReference>
<feature type="region of interest" description="Disordered" evidence="13">
    <location>
        <begin position="492"/>
        <end position="531"/>
    </location>
</feature>
<feature type="transmembrane region" description="Helical" evidence="14">
    <location>
        <begin position="1658"/>
        <end position="1680"/>
    </location>
</feature>
<evidence type="ECO:0000256" key="13">
    <source>
        <dbReference type="SAM" id="MobiDB-lite"/>
    </source>
</evidence>
<feature type="domain" description="RING-CH-type" evidence="15">
    <location>
        <begin position="3"/>
        <end position="64"/>
    </location>
</feature>
<evidence type="ECO:0000313" key="17">
    <source>
        <dbReference type="Proteomes" id="UP001212152"/>
    </source>
</evidence>
<feature type="transmembrane region" description="Helical" evidence="14">
    <location>
        <begin position="1388"/>
        <end position="1406"/>
    </location>
</feature>
<reference evidence="16" key="1">
    <citation type="submission" date="2020-05" db="EMBL/GenBank/DDBJ databases">
        <title>Phylogenomic resolution of chytrid fungi.</title>
        <authorList>
            <person name="Stajich J.E."/>
            <person name="Amses K."/>
            <person name="Simmons R."/>
            <person name="Seto K."/>
            <person name="Myers J."/>
            <person name="Bonds A."/>
            <person name="Quandt C.A."/>
            <person name="Barry K."/>
            <person name="Liu P."/>
            <person name="Grigoriev I."/>
            <person name="Longcore J.E."/>
            <person name="James T.Y."/>
        </authorList>
    </citation>
    <scope>NUCLEOTIDE SEQUENCE</scope>
    <source>
        <strain evidence="16">JEL0379</strain>
    </source>
</reference>
<keyword evidence="8" id="KW-0863">Zinc-finger</keyword>
<feature type="compositionally biased region" description="Low complexity" evidence="13">
    <location>
        <begin position="518"/>
        <end position="527"/>
    </location>
</feature>
<dbReference type="InterPro" id="IPR011016">
    <property type="entry name" value="Znf_RING-CH"/>
</dbReference>
<dbReference type="InterPro" id="IPR056521">
    <property type="entry name" value="MARCHF6-like_C"/>
</dbReference>
<evidence type="ECO:0000256" key="4">
    <source>
        <dbReference type="ARBA" id="ARBA00012483"/>
    </source>
</evidence>
<feature type="compositionally biased region" description="Low complexity" evidence="13">
    <location>
        <begin position="360"/>
        <end position="372"/>
    </location>
</feature>
<comment type="caution">
    <text evidence="16">The sequence shown here is derived from an EMBL/GenBank/DDBJ whole genome shotgun (WGS) entry which is preliminary data.</text>
</comment>
<dbReference type="SUPFAM" id="SSF57850">
    <property type="entry name" value="RING/U-box"/>
    <property type="match status" value="1"/>
</dbReference>
<evidence type="ECO:0000256" key="1">
    <source>
        <dbReference type="ARBA" id="ARBA00000900"/>
    </source>
</evidence>
<feature type="region of interest" description="Disordered" evidence="13">
    <location>
        <begin position="1127"/>
        <end position="1180"/>
    </location>
</feature>
<evidence type="ECO:0000313" key="16">
    <source>
        <dbReference type="EMBL" id="KAJ3174716.1"/>
    </source>
</evidence>
<feature type="transmembrane region" description="Helical" evidence="14">
    <location>
        <begin position="889"/>
        <end position="918"/>
    </location>
</feature>
<feature type="compositionally biased region" description="Pro residues" evidence="13">
    <location>
        <begin position="1728"/>
        <end position="1742"/>
    </location>
</feature>
<evidence type="ECO:0000256" key="7">
    <source>
        <dbReference type="ARBA" id="ARBA00022723"/>
    </source>
</evidence>
<keyword evidence="11 14" id="KW-1133">Transmembrane helix</keyword>
<dbReference type="FunFam" id="3.30.40.10:FF:000287">
    <property type="entry name" value="RING finger membrane protein"/>
    <property type="match status" value="1"/>
</dbReference>
<accession>A0AAD5TGC2</accession>
<keyword evidence="6 14" id="KW-0812">Transmembrane</keyword>
<dbReference type="GO" id="GO:0061630">
    <property type="term" value="F:ubiquitin protein ligase activity"/>
    <property type="evidence" value="ECO:0007669"/>
    <property type="project" value="UniProtKB-EC"/>
</dbReference>
<feature type="compositionally biased region" description="Polar residues" evidence="13">
    <location>
        <begin position="1146"/>
        <end position="1160"/>
    </location>
</feature>
<feature type="transmembrane region" description="Helical" evidence="14">
    <location>
        <begin position="660"/>
        <end position="681"/>
    </location>
</feature>
<evidence type="ECO:0000259" key="15">
    <source>
        <dbReference type="PROSITE" id="PS51292"/>
    </source>
</evidence>
<dbReference type="PANTHER" id="PTHR13145:SF0">
    <property type="entry name" value="E3 UBIQUITIN-PROTEIN LIGASE MARCHF6"/>
    <property type="match status" value="1"/>
</dbReference>
<evidence type="ECO:0000256" key="10">
    <source>
        <dbReference type="ARBA" id="ARBA00022833"/>
    </source>
</evidence>
<evidence type="ECO:0000256" key="2">
    <source>
        <dbReference type="ARBA" id="ARBA00004141"/>
    </source>
</evidence>
<feature type="transmembrane region" description="Helical" evidence="14">
    <location>
        <begin position="94"/>
        <end position="117"/>
    </location>
</feature>
<evidence type="ECO:0000256" key="11">
    <source>
        <dbReference type="ARBA" id="ARBA00022989"/>
    </source>
</evidence>
<feature type="transmembrane region" description="Helical" evidence="14">
    <location>
        <begin position="1572"/>
        <end position="1594"/>
    </location>
</feature>
<proteinExistence type="predicted"/>
<name>A0AAD5TGC2_9FUNG</name>
<evidence type="ECO:0000256" key="9">
    <source>
        <dbReference type="ARBA" id="ARBA00022786"/>
    </source>
</evidence>
<dbReference type="InterPro" id="IPR013083">
    <property type="entry name" value="Znf_RING/FYVE/PHD"/>
</dbReference>
<dbReference type="Gene3D" id="3.30.40.10">
    <property type="entry name" value="Zinc/RING finger domain, C3HC4 (zinc finger)"/>
    <property type="match status" value="1"/>
</dbReference>
<dbReference type="Pfam" id="PF12906">
    <property type="entry name" value="RINGv"/>
    <property type="match status" value="1"/>
</dbReference>
<keyword evidence="10" id="KW-0862">Zinc</keyword>
<comment type="pathway">
    <text evidence="3">Protein modification; protein ubiquitination.</text>
</comment>
<comment type="catalytic activity">
    <reaction evidence="1">
        <text>S-ubiquitinyl-[E2 ubiquitin-conjugating enzyme]-L-cysteine + [acceptor protein]-L-lysine = [E2 ubiquitin-conjugating enzyme]-L-cysteine + N(6)-ubiquitinyl-[acceptor protein]-L-lysine.</text>
        <dbReference type="EC" id="2.3.2.27"/>
    </reaction>
</comment>
<dbReference type="SMART" id="SM00744">
    <property type="entry name" value="RINGv"/>
    <property type="match status" value="1"/>
</dbReference>
<dbReference type="EC" id="2.3.2.27" evidence="4"/>
<keyword evidence="17" id="KW-1185">Reference proteome</keyword>
<evidence type="ECO:0000256" key="8">
    <source>
        <dbReference type="ARBA" id="ARBA00022771"/>
    </source>
</evidence>
<feature type="transmembrane region" description="Helical" evidence="14">
    <location>
        <begin position="1006"/>
        <end position="1029"/>
    </location>
</feature>
<feature type="region of interest" description="Disordered" evidence="13">
    <location>
        <begin position="337"/>
        <end position="389"/>
    </location>
</feature>
<dbReference type="GO" id="GO:0036503">
    <property type="term" value="P:ERAD pathway"/>
    <property type="evidence" value="ECO:0007669"/>
    <property type="project" value="TreeGrafter"/>
</dbReference>
<comment type="subcellular location">
    <subcellularLocation>
        <location evidence="2">Membrane</location>
        <topology evidence="2">Multi-pass membrane protein</topology>
    </subcellularLocation>
</comment>
<dbReference type="Pfam" id="PF23113">
    <property type="entry name" value="MARCHF6_C"/>
    <property type="match status" value="1"/>
</dbReference>
<feature type="transmembrane region" description="Helical" evidence="14">
    <location>
        <begin position="1483"/>
        <end position="1509"/>
    </location>
</feature>
<feature type="compositionally biased region" description="Low complexity" evidence="13">
    <location>
        <begin position="1717"/>
        <end position="1727"/>
    </location>
</feature>
<dbReference type="PROSITE" id="PS51292">
    <property type="entry name" value="ZF_RING_CH"/>
    <property type="match status" value="1"/>
</dbReference>
<feature type="compositionally biased region" description="Basic and acidic residues" evidence="13">
    <location>
        <begin position="566"/>
        <end position="577"/>
    </location>
</feature>
<feature type="region of interest" description="Disordered" evidence="13">
    <location>
        <begin position="1703"/>
        <end position="1749"/>
    </location>
</feature>
<keyword evidence="7" id="KW-0479">Metal-binding</keyword>
<feature type="transmembrane region" description="Helical" evidence="14">
    <location>
        <begin position="1268"/>
        <end position="1291"/>
    </location>
</feature>
<protein>
    <recommendedName>
        <fullName evidence="4">RING-type E3 ubiquitin transferase</fullName>
        <ecNumber evidence="4">2.3.2.27</ecNumber>
    </recommendedName>
</protein>
<evidence type="ECO:0000256" key="3">
    <source>
        <dbReference type="ARBA" id="ARBA00004906"/>
    </source>
</evidence>
<keyword evidence="12 14" id="KW-0472">Membrane</keyword>
<dbReference type="GO" id="GO:0008270">
    <property type="term" value="F:zinc ion binding"/>
    <property type="evidence" value="ECO:0007669"/>
    <property type="project" value="UniProtKB-KW"/>
</dbReference>
<feature type="region of interest" description="Disordered" evidence="13">
    <location>
        <begin position="444"/>
        <end position="473"/>
    </location>
</feature>